<comment type="caution">
    <text evidence="5">The sequence shown here is derived from an EMBL/GenBank/DDBJ whole genome shotgun (WGS) entry which is preliminary data.</text>
</comment>
<keyword evidence="3" id="KW-1133">Transmembrane helix</keyword>
<dbReference type="GO" id="GO:0043831">
    <property type="term" value="F:thiosulfate dehydrogenase (quinone) activity"/>
    <property type="evidence" value="ECO:0007669"/>
    <property type="project" value="UniProtKB-EC"/>
</dbReference>
<evidence type="ECO:0000256" key="4">
    <source>
        <dbReference type="ARBA" id="ARBA00023136"/>
    </source>
</evidence>
<evidence type="ECO:0000256" key="3">
    <source>
        <dbReference type="ARBA" id="ARBA00022989"/>
    </source>
</evidence>
<dbReference type="PANTHER" id="PTHR39157:SF1">
    <property type="entry name" value="DOXX FAMILY PROTEIN"/>
    <property type="match status" value="1"/>
</dbReference>
<organism evidence="5 6">
    <name type="scientific">Paenibacillus harenae</name>
    <dbReference type="NCBI Taxonomy" id="306543"/>
    <lineage>
        <taxon>Bacteria</taxon>
        <taxon>Bacillati</taxon>
        <taxon>Bacillota</taxon>
        <taxon>Bacilli</taxon>
        <taxon>Bacillales</taxon>
        <taxon>Paenibacillaceae</taxon>
        <taxon>Paenibacillus</taxon>
    </lineage>
</organism>
<dbReference type="Pfam" id="PF07681">
    <property type="entry name" value="DoxX"/>
    <property type="match status" value="1"/>
</dbReference>
<accession>A0ABT9U952</accession>
<gene>
    <name evidence="5" type="ORF">J2T15_005579</name>
</gene>
<evidence type="ECO:0000313" key="6">
    <source>
        <dbReference type="Proteomes" id="UP001229346"/>
    </source>
</evidence>
<sequence length="173" mass="19100">MMNWLRNRKTAAGILTVLRLFVGWKFLTAGWGKLSGDNPFDASGFIKGAIAKAGGENPVVQNWYGDFLEGFTLTNLDVFNILVPWGEFLVGLGLITGTLTTFAALMGIFMNFNFLFAGAISQNPNLILIQFFLLAAGMNAGRFGGDYWVIPWIRKNVRKLTRKGQSPIQSQTT</sequence>
<evidence type="ECO:0000313" key="5">
    <source>
        <dbReference type="EMBL" id="MDQ0116103.1"/>
    </source>
</evidence>
<reference evidence="5 6" key="1">
    <citation type="submission" date="2023-07" db="EMBL/GenBank/DDBJ databases">
        <title>Sorghum-associated microbial communities from plants grown in Nebraska, USA.</title>
        <authorList>
            <person name="Schachtman D."/>
        </authorList>
    </citation>
    <scope>NUCLEOTIDE SEQUENCE [LARGE SCALE GENOMIC DNA]</scope>
    <source>
        <strain evidence="5 6">CC482</strain>
    </source>
</reference>
<keyword evidence="6" id="KW-1185">Reference proteome</keyword>
<name>A0ABT9U952_PAEHA</name>
<evidence type="ECO:0000256" key="2">
    <source>
        <dbReference type="ARBA" id="ARBA00022692"/>
    </source>
</evidence>
<protein>
    <submittedName>
        <fullName evidence="5">Thiosulfate dehydrogenase [quinone] large subunit</fullName>
        <ecNumber evidence="5">1.8.5.2</ecNumber>
    </submittedName>
</protein>
<dbReference type="Proteomes" id="UP001229346">
    <property type="component" value="Unassembled WGS sequence"/>
</dbReference>
<dbReference type="PANTHER" id="PTHR39157">
    <property type="entry name" value="INTEGRAL MEMBRANE PROTEIN-RELATED"/>
    <property type="match status" value="1"/>
</dbReference>
<dbReference type="RefSeq" id="WP_307208135.1">
    <property type="nucleotide sequence ID" value="NZ_JAUSSU010000015.1"/>
</dbReference>
<proteinExistence type="predicted"/>
<keyword evidence="4" id="KW-0472">Membrane</keyword>
<dbReference type="EC" id="1.8.5.2" evidence="5"/>
<dbReference type="EMBL" id="JAUSSU010000015">
    <property type="protein sequence ID" value="MDQ0116103.1"/>
    <property type="molecule type" value="Genomic_DNA"/>
</dbReference>
<comment type="subcellular location">
    <subcellularLocation>
        <location evidence="1">Membrane</location>
        <topology evidence="1">Multi-pass membrane protein</topology>
    </subcellularLocation>
</comment>
<dbReference type="InterPro" id="IPR032808">
    <property type="entry name" value="DoxX"/>
</dbReference>
<keyword evidence="5" id="KW-0560">Oxidoreductase</keyword>
<evidence type="ECO:0000256" key="1">
    <source>
        <dbReference type="ARBA" id="ARBA00004141"/>
    </source>
</evidence>
<keyword evidence="2" id="KW-0812">Transmembrane</keyword>